<dbReference type="STRING" id="1579979.WM2015_356"/>
<evidence type="ECO:0000313" key="2">
    <source>
        <dbReference type="EMBL" id="AKS40739.1"/>
    </source>
</evidence>
<name>A0A0K0XSQ9_9GAMM</name>
<dbReference type="SUPFAM" id="SSF54913">
    <property type="entry name" value="GlnB-like"/>
    <property type="match status" value="1"/>
</dbReference>
<evidence type="ECO:0000256" key="1">
    <source>
        <dbReference type="ARBA" id="ARBA00010169"/>
    </source>
</evidence>
<dbReference type="InterPro" id="IPR011322">
    <property type="entry name" value="N-reg_PII-like_a/b"/>
</dbReference>
<reference evidence="3" key="1">
    <citation type="submission" date="2015-07" db="EMBL/GenBank/DDBJ databases">
        <authorList>
            <person name="Kim K.M."/>
        </authorList>
    </citation>
    <scope>NUCLEOTIDE SEQUENCE [LARGE SCALE GENOMIC DNA]</scope>
    <source>
        <strain evidence="3">KCTC 42284</strain>
    </source>
</reference>
<dbReference type="Gene3D" id="3.30.70.120">
    <property type="match status" value="1"/>
</dbReference>
<dbReference type="AlphaFoldDB" id="A0A0K0XSQ9"/>
<proteinExistence type="inferred from homology"/>
<sequence>MDSPLLLVHTTVGDRQAAERLATLLVEGRLAACVSIGAPITSVYPWEGRIESAGEVPLTIKTSPERWPDLRHALVEAHSYDVPECLAVPVLDGNEAYLAWARDWMHQDKK</sequence>
<dbReference type="PANTHER" id="PTHR23419">
    <property type="entry name" value="DIVALENT CATION TOLERANCE CUTA-RELATED"/>
    <property type="match status" value="1"/>
</dbReference>
<dbReference type="InterPro" id="IPR004323">
    <property type="entry name" value="Ion_tolerance_CutA"/>
</dbReference>
<protein>
    <submittedName>
        <fullName evidence="2">Divalent-cation tolerance protein CutA</fullName>
    </submittedName>
</protein>
<dbReference type="PANTHER" id="PTHR23419:SF8">
    <property type="entry name" value="FI09726P"/>
    <property type="match status" value="1"/>
</dbReference>
<dbReference type="KEGG" id="wma:WM2015_356"/>
<dbReference type="GO" id="GO:0010038">
    <property type="term" value="P:response to metal ion"/>
    <property type="evidence" value="ECO:0007669"/>
    <property type="project" value="InterPro"/>
</dbReference>
<dbReference type="EMBL" id="CP012154">
    <property type="protein sequence ID" value="AKS40739.1"/>
    <property type="molecule type" value="Genomic_DNA"/>
</dbReference>
<dbReference type="RefSeq" id="WP_049724428.1">
    <property type="nucleotide sequence ID" value="NZ_CP012154.1"/>
</dbReference>
<dbReference type="Proteomes" id="UP000066624">
    <property type="component" value="Chromosome"/>
</dbReference>
<dbReference type="GO" id="GO:0005507">
    <property type="term" value="F:copper ion binding"/>
    <property type="evidence" value="ECO:0007669"/>
    <property type="project" value="TreeGrafter"/>
</dbReference>
<accession>A0A0K0XSQ9</accession>
<dbReference type="InterPro" id="IPR015867">
    <property type="entry name" value="N-reg_PII/ATP_PRibTrfase_C"/>
</dbReference>
<gene>
    <name evidence="2" type="ORF">WM2015_356</name>
</gene>
<dbReference type="OrthoDB" id="37622at2"/>
<evidence type="ECO:0000313" key="3">
    <source>
        <dbReference type="Proteomes" id="UP000066624"/>
    </source>
</evidence>
<comment type="similarity">
    <text evidence="1">Belongs to the CutA family.</text>
</comment>
<organism evidence="2 3">
    <name type="scientific">Wenzhouxiangella marina</name>
    <dbReference type="NCBI Taxonomy" id="1579979"/>
    <lineage>
        <taxon>Bacteria</taxon>
        <taxon>Pseudomonadati</taxon>
        <taxon>Pseudomonadota</taxon>
        <taxon>Gammaproteobacteria</taxon>
        <taxon>Chromatiales</taxon>
        <taxon>Wenzhouxiangellaceae</taxon>
        <taxon>Wenzhouxiangella</taxon>
    </lineage>
</organism>
<keyword evidence="3" id="KW-1185">Reference proteome</keyword>
<dbReference type="Pfam" id="PF03091">
    <property type="entry name" value="CutA1"/>
    <property type="match status" value="1"/>
</dbReference>